<proteinExistence type="predicted"/>
<dbReference type="EMBL" id="JAUSWH010000001">
    <property type="protein sequence ID" value="MDQ0454067.1"/>
    <property type="molecule type" value="Genomic_DNA"/>
</dbReference>
<organism evidence="3 4">
    <name type="scientific">Rhizobium paknamense</name>
    <dbReference type="NCBI Taxonomy" id="1206817"/>
    <lineage>
        <taxon>Bacteria</taxon>
        <taxon>Pseudomonadati</taxon>
        <taxon>Pseudomonadota</taxon>
        <taxon>Alphaproteobacteria</taxon>
        <taxon>Hyphomicrobiales</taxon>
        <taxon>Rhizobiaceae</taxon>
        <taxon>Rhizobium/Agrobacterium group</taxon>
        <taxon>Rhizobium</taxon>
    </lineage>
</organism>
<dbReference type="Proteomes" id="UP001235269">
    <property type="component" value="Unassembled WGS sequence"/>
</dbReference>
<evidence type="ECO:0000313" key="4">
    <source>
        <dbReference type="Proteomes" id="UP001235269"/>
    </source>
</evidence>
<evidence type="ECO:0000313" key="3">
    <source>
        <dbReference type="EMBL" id="MDQ0454067.1"/>
    </source>
</evidence>
<accession>A0ABU0I765</accession>
<dbReference type="RefSeq" id="WP_307156276.1">
    <property type="nucleotide sequence ID" value="NZ_JAUSWH010000001.1"/>
</dbReference>
<feature type="transmembrane region" description="Helical" evidence="2">
    <location>
        <begin position="7"/>
        <end position="27"/>
    </location>
</feature>
<comment type="caution">
    <text evidence="3">The sequence shown here is derived from an EMBL/GenBank/DDBJ whole genome shotgun (WGS) entry which is preliminary data.</text>
</comment>
<name>A0ABU0I765_9HYPH</name>
<keyword evidence="2" id="KW-0812">Transmembrane</keyword>
<keyword evidence="2" id="KW-1133">Transmembrane helix</keyword>
<feature type="region of interest" description="Disordered" evidence="1">
    <location>
        <begin position="32"/>
        <end position="62"/>
    </location>
</feature>
<gene>
    <name evidence="3" type="ORF">QO005_000382</name>
</gene>
<keyword evidence="2" id="KW-0472">Membrane</keyword>
<evidence type="ECO:0000256" key="2">
    <source>
        <dbReference type="SAM" id="Phobius"/>
    </source>
</evidence>
<reference evidence="3 4" key="1">
    <citation type="submission" date="2023-07" db="EMBL/GenBank/DDBJ databases">
        <title>Genomic Encyclopedia of Type Strains, Phase IV (KMG-IV): sequencing the most valuable type-strain genomes for metagenomic binning, comparative biology and taxonomic classification.</title>
        <authorList>
            <person name="Goeker M."/>
        </authorList>
    </citation>
    <scope>NUCLEOTIDE SEQUENCE [LARGE SCALE GENOMIC DNA]</scope>
    <source>
        <strain evidence="3 4">DSM 100301</strain>
    </source>
</reference>
<evidence type="ECO:0000256" key="1">
    <source>
        <dbReference type="SAM" id="MobiDB-lite"/>
    </source>
</evidence>
<protein>
    <submittedName>
        <fullName evidence="3">Uncharacterized protein</fullName>
    </submittedName>
</protein>
<keyword evidence="4" id="KW-1185">Reference proteome</keyword>
<sequence length="62" mass="6643">MNDKKALLPLLGMVIVLLICAGLWYGLNQNNQAAPTLPADRQNTEEKLPAGPTDRSSLPGGR</sequence>